<dbReference type="PANTHER" id="PTHR38444">
    <property type="entry name" value="ENTEROBACTIN BIOSYNTHESIS PROTEIN YBDZ"/>
    <property type="match status" value="1"/>
</dbReference>
<dbReference type="SMART" id="SM00923">
    <property type="entry name" value="MbtH"/>
    <property type="match status" value="1"/>
</dbReference>
<evidence type="ECO:0000313" key="2">
    <source>
        <dbReference type="EMBL" id="ALN80825.1"/>
    </source>
</evidence>
<dbReference type="PATRIC" id="fig|84531.7.peg.3464"/>
<keyword evidence="3" id="KW-1185">Reference proteome</keyword>
<accession>A0A0S2FBA5</accession>
<dbReference type="SUPFAM" id="SSF160582">
    <property type="entry name" value="MbtH-like"/>
    <property type="match status" value="1"/>
</dbReference>
<dbReference type="GO" id="GO:0019290">
    <property type="term" value="P:siderophore biosynthetic process"/>
    <property type="evidence" value="ECO:0007669"/>
    <property type="project" value="TreeGrafter"/>
</dbReference>
<proteinExistence type="predicted"/>
<dbReference type="KEGG" id="laq:GLA29479_3543"/>
<reference evidence="2 3" key="1">
    <citation type="journal article" date="2015" name="BMC Genomics">
        <title>Comparative genomics and metabolic profiling of the genus Lysobacter.</title>
        <authorList>
            <person name="de Bruijn I."/>
            <person name="Cheng X."/>
            <person name="de Jager V."/>
            <person name="Exposito R.G."/>
            <person name="Watrous J."/>
            <person name="Patel N."/>
            <person name="Postma J."/>
            <person name="Dorrestein P.C."/>
            <person name="Kobayashi D."/>
            <person name="Raaijmakers J.M."/>
        </authorList>
    </citation>
    <scope>NUCLEOTIDE SEQUENCE [LARGE SCALE GENOMIC DNA]</scope>
    <source>
        <strain evidence="2 3">76</strain>
    </source>
</reference>
<dbReference type="InterPro" id="IPR037407">
    <property type="entry name" value="MLP_fam"/>
</dbReference>
<dbReference type="OrthoDB" id="7584480at2"/>
<dbReference type="Pfam" id="PF03621">
    <property type="entry name" value="MbtH"/>
    <property type="match status" value="1"/>
</dbReference>
<feature type="domain" description="MbtH-like" evidence="1">
    <location>
        <begin position="3"/>
        <end position="53"/>
    </location>
</feature>
<dbReference type="RefSeq" id="WP_031372417.1">
    <property type="nucleotide sequence ID" value="NZ_CP011129.1"/>
</dbReference>
<dbReference type="Gene3D" id="3.90.820.10">
    <property type="entry name" value="Structural Genomics, Unknown Function 30-nov-00 1gh9 Mol_id"/>
    <property type="match status" value="1"/>
</dbReference>
<dbReference type="GO" id="GO:0005829">
    <property type="term" value="C:cytosol"/>
    <property type="evidence" value="ECO:0007669"/>
    <property type="project" value="TreeGrafter"/>
</dbReference>
<evidence type="ECO:0000313" key="3">
    <source>
        <dbReference type="Proteomes" id="UP000060787"/>
    </source>
</evidence>
<dbReference type="eggNOG" id="COG3251">
    <property type="taxonomic scope" value="Bacteria"/>
</dbReference>
<dbReference type="Proteomes" id="UP000060787">
    <property type="component" value="Chromosome"/>
</dbReference>
<dbReference type="AlphaFoldDB" id="A0A0S2FBA5"/>
<dbReference type="InterPro" id="IPR038020">
    <property type="entry name" value="MbtH-like_sf"/>
</dbReference>
<gene>
    <name evidence="2" type="ORF">LA76x_2695</name>
</gene>
<evidence type="ECO:0000259" key="1">
    <source>
        <dbReference type="SMART" id="SM00923"/>
    </source>
</evidence>
<name>A0A0S2FBA5_LYSAN</name>
<organism evidence="2 3">
    <name type="scientific">Lysobacter antibioticus</name>
    <dbReference type="NCBI Taxonomy" id="84531"/>
    <lineage>
        <taxon>Bacteria</taxon>
        <taxon>Pseudomonadati</taxon>
        <taxon>Pseudomonadota</taxon>
        <taxon>Gammaproteobacteria</taxon>
        <taxon>Lysobacterales</taxon>
        <taxon>Lysobacteraceae</taxon>
        <taxon>Lysobacter</taxon>
    </lineage>
</organism>
<dbReference type="PANTHER" id="PTHR38444:SF1">
    <property type="entry name" value="ENTEROBACTIN BIOSYNTHESIS PROTEIN YBDZ"/>
    <property type="match status" value="1"/>
</dbReference>
<dbReference type="STRING" id="84531.LA76x_2695"/>
<dbReference type="InterPro" id="IPR005153">
    <property type="entry name" value="MbtH-like_dom"/>
</dbReference>
<dbReference type="EMBL" id="CP011129">
    <property type="protein sequence ID" value="ALN80825.1"/>
    <property type="molecule type" value="Genomic_DNA"/>
</dbReference>
<protein>
    <submittedName>
        <fullName evidence="2">MbtH-like family protein</fullName>
    </submittedName>
</protein>
<sequence length="72" mass="8131">MSNPFDDPNGSFLVLVNDENQHSLWPEFAEVPAGWRSVHGPGARQACLDYIETNWTDMRPASLIKAQEQHAH</sequence>
<dbReference type="KEGG" id="lab:LA76x_2695"/>